<dbReference type="Pfam" id="PF00583">
    <property type="entry name" value="Acetyltransf_1"/>
    <property type="match status" value="1"/>
</dbReference>
<dbReference type="CDD" id="cd04301">
    <property type="entry name" value="NAT_SF"/>
    <property type="match status" value="1"/>
</dbReference>
<dbReference type="RefSeq" id="WP_105001991.1">
    <property type="nucleotide sequence ID" value="NZ_MQVX01000001.1"/>
</dbReference>
<name>A0A2S7TA26_9FLAO</name>
<dbReference type="EMBL" id="MQVX01000001">
    <property type="protein sequence ID" value="PQJ16316.1"/>
    <property type="molecule type" value="Genomic_DNA"/>
</dbReference>
<dbReference type="OrthoDB" id="9796381at2"/>
<dbReference type="Gene3D" id="3.40.630.30">
    <property type="match status" value="1"/>
</dbReference>
<dbReference type="AlphaFoldDB" id="A0A2S7TA26"/>
<comment type="caution">
    <text evidence="4">The sequence shown here is derived from an EMBL/GenBank/DDBJ whole genome shotgun (WGS) entry which is preliminary data.</text>
</comment>
<gene>
    <name evidence="4" type="ORF">BST99_11830</name>
</gene>
<sequence length="166" mass="19527">MIRRPKIAEINEIMAITQACARDMSSRGIEQWNEHYPSRTAFEYDLEMEELFVIEQDQKIIGSVTLSFTKDEEYKPIEWLGPDTKHLYVHRLCVDPEQQGKGVARQLMDFAENYGKKQGCASVRLDTFSQNPRNIRFYKARGYQQRADVFFPKQSTHPFHCFELLL</sequence>
<dbReference type="InterPro" id="IPR050832">
    <property type="entry name" value="Bact_Acetyltransf"/>
</dbReference>
<proteinExistence type="predicted"/>
<keyword evidence="5" id="KW-1185">Reference proteome</keyword>
<keyword evidence="2" id="KW-0012">Acyltransferase</keyword>
<evidence type="ECO:0000313" key="4">
    <source>
        <dbReference type="EMBL" id="PQJ16316.1"/>
    </source>
</evidence>
<evidence type="ECO:0000256" key="2">
    <source>
        <dbReference type="ARBA" id="ARBA00023315"/>
    </source>
</evidence>
<feature type="domain" description="N-acetyltransferase" evidence="3">
    <location>
        <begin position="1"/>
        <end position="166"/>
    </location>
</feature>
<dbReference type="SUPFAM" id="SSF55729">
    <property type="entry name" value="Acyl-CoA N-acyltransferases (Nat)"/>
    <property type="match status" value="1"/>
</dbReference>
<evidence type="ECO:0000313" key="5">
    <source>
        <dbReference type="Proteomes" id="UP000239366"/>
    </source>
</evidence>
<reference evidence="5" key="1">
    <citation type="submission" date="2016-11" db="EMBL/GenBank/DDBJ databases">
        <title>Trade-off between light-utilization and light-protection in marine flavobacteria.</title>
        <authorList>
            <person name="Kumagai Y."/>
            <person name="Yoshizawa S."/>
            <person name="Kogure K."/>
        </authorList>
    </citation>
    <scope>NUCLEOTIDE SEQUENCE [LARGE SCALE GENOMIC DNA]</scope>
    <source>
        <strain evidence="5">SG-18</strain>
    </source>
</reference>
<dbReference type="GO" id="GO:0016747">
    <property type="term" value="F:acyltransferase activity, transferring groups other than amino-acyl groups"/>
    <property type="evidence" value="ECO:0007669"/>
    <property type="project" value="InterPro"/>
</dbReference>
<dbReference type="Proteomes" id="UP000239366">
    <property type="component" value="Unassembled WGS sequence"/>
</dbReference>
<evidence type="ECO:0000259" key="3">
    <source>
        <dbReference type="PROSITE" id="PS51186"/>
    </source>
</evidence>
<evidence type="ECO:0000256" key="1">
    <source>
        <dbReference type="ARBA" id="ARBA00022679"/>
    </source>
</evidence>
<dbReference type="InterPro" id="IPR016181">
    <property type="entry name" value="Acyl_CoA_acyltransferase"/>
</dbReference>
<keyword evidence="1 4" id="KW-0808">Transferase</keyword>
<dbReference type="InterPro" id="IPR000182">
    <property type="entry name" value="GNAT_dom"/>
</dbReference>
<accession>A0A2S7TA26</accession>
<dbReference type="PANTHER" id="PTHR43877">
    <property type="entry name" value="AMINOALKYLPHOSPHONATE N-ACETYLTRANSFERASE-RELATED-RELATED"/>
    <property type="match status" value="1"/>
</dbReference>
<organism evidence="4 5">
    <name type="scientific">Aureicoccus marinus</name>
    <dbReference type="NCBI Taxonomy" id="754435"/>
    <lineage>
        <taxon>Bacteria</taxon>
        <taxon>Pseudomonadati</taxon>
        <taxon>Bacteroidota</taxon>
        <taxon>Flavobacteriia</taxon>
        <taxon>Flavobacteriales</taxon>
        <taxon>Flavobacteriaceae</taxon>
        <taxon>Aureicoccus</taxon>
    </lineage>
</organism>
<protein>
    <submittedName>
        <fullName evidence="4">GNAT family N-acetyltransferase</fullName>
    </submittedName>
</protein>
<dbReference type="PANTHER" id="PTHR43877:SF2">
    <property type="entry name" value="AMINOALKYLPHOSPHONATE N-ACETYLTRANSFERASE-RELATED"/>
    <property type="match status" value="1"/>
</dbReference>
<dbReference type="PROSITE" id="PS51186">
    <property type="entry name" value="GNAT"/>
    <property type="match status" value="1"/>
</dbReference>